<keyword evidence="1" id="KW-1133">Transmembrane helix</keyword>
<dbReference type="AlphaFoldDB" id="M0ESP7"/>
<dbReference type="EMBL" id="AOJM01000036">
    <property type="protein sequence ID" value="ELZ50720.1"/>
    <property type="molecule type" value="Genomic_DNA"/>
</dbReference>
<dbReference type="PATRIC" id="fig|1227467.4.peg.993"/>
<name>M0ESP7_9EURY</name>
<gene>
    <name evidence="2" type="ORF">C465_05241</name>
</gene>
<evidence type="ECO:0000256" key="1">
    <source>
        <dbReference type="SAM" id="Phobius"/>
    </source>
</evidence>
<keyword evidence="1" id="KW-0472">Membrane</keyword>
<sequence>MADGDDATDVDVDESSFLTGVTSIEGVSWSGASGVDVGRLARAIVGTAVFTVAAGVNTVVSGLTAAVTGLIDGVSEFLAGATEWFRIPGVGWRPTREAGLIEVIFGTGIAAIRGAWSFNVDTFGPLSLPVGLAVVLGTFLVVARGIEQIQEVI</sequence>
<feature type="transmembrane region" description="Helical" evidence="1">
    <location>
        <begin position="122"/>
        <end position="143"/>
    </location>
</feature>
<evidence type="ECO:0000313" key="3">
    <source>
        <dbReference type="Proteomes" id="UP000011526"/>
    </source>
</evidence>
<organism evidence="2 3">
    <name type="scientific">Halorubrum distributum JCM 9100</name>
    <dbReference type="NCBI Taxonomy" id="1227467"/>
    <lineage>
        <taxon>Archaea</taxon>
        <taxon>Methanobacteriati</taxon>
        <taxon>Methanobacteriota</taxon>
        <taxon>Stenosarchaea group</taxon>
        <taxon>Halobacteria</taxon>
        <taxon>Halobacteriales</taxon>
        <taxon>Haloferacaceae</taxon>
        <taxon>Halorubrum</taxon>
        <taxon>Halorubrum distributum group</taxon>
    </lineage>
</organism>
<keyword evidence="3" id="KW-1185">Reference proteome</keyword>
<proteinExistence type="predicted"/>
<reference evidence="2 3" key="1">
    <citation type="journal article" date="2014" name="PLoS Genet.">
        <title>Phylogenetically driven sequencing of extremely halophilic archaea reveals strategies for static and dynamic osmo-response.</title>
        <authorList>
            <person name="Becker E.A."/>
            <person name="Seitzer P.M."/>
            <person name="Tritt A."/>
            <person name="Larsen D."/>
            <person name="Krusor M."/>
            <person name="Yao A.I."/>
            <person name="Wu D."/>
            <person name="Madern D."/>
            <person name="Eisen J.A."/>
            <person name="Darling A.E."/>
            <person name="Facciotti M.T."/>
        </authorList>
    </citation>
    <scope>NUCLEOTIDE SEQUENCE [LARGE SCALE GENOMIC DNA]</scope>
    <source>
        <strain evidence="2 3">JCM 9100</strain>
    </source>
</reference>
<dbReference type="RefSeq" id="WP_004596381.1">
    <property type="nucleotide sequence ID" value="NZ_AOJM01000036.1"/>
</dbReference>
<dbReference type="Proteomes" id="UP000011526">
    <property type="component" value="Unassembled WGS sequence"/>
</dbReference>
<comment type="caution">
    <text evidence="2">The sequence shown here is derived from an EMBL/GenBank/DDBJ whole genome shotgun (WGS) entry which is preliminary data.</text>
</comment>
<evidence type="ECO:0000313" key="2">
    <source>
        <dbReference type="EMBL" id="ELZ50720.1"/>
    </source>
</evidence>
<protein>
    <submittedName>
        <fullName evidence="2">Uncharacterized protein</fullName>
    </submittedName>
</protein>
<accession>M0ESP7</accession>
<keyword evidence="1" id="KW-0812">Transmembrane</keyword>